<dbReference type="RefSeq" id="XP_031947374.1">
    <property type="nucleotide sequence ID" value="XM_032080518.1"/>
</dbReference>
<evidence type="ECO:0000313" key="2">
    <source>
        <dbReference type="EMBL" id="KAE8410055.1"/>
    </source>
</evidence>
<evidence type="ECO:0000313" key="3">
    <source>
        <dbReference type="Proteomes" id="UP000325579"/>
    </source>
</evidence>
<reference evidence="2 3" key="1">
    <citation type="submission" date="2019-04" db="EMBL/GenBank/DDBJ databases">
        <authorList>
            <consortium name="DOE Joint Genome Institute"/>
            <person name="Mondo S."/>
            <person name="Kjaerbolling I."/>
            <person name="Vesth T."/>
            <person name="Frisvad J.C."/>
            <person name="Nybo J.L."/>
            <person name="Theobald S."/>
            <person name="Kildgaard S."/>
            <person name="Isbrandt T."/>
            <person name="Kuo A."/>
            <person name="Sato A."/>
            <person name="Lyhne E.K."/>
            <person name="Kogle M.E."/>
            <person name="Wiebenga A."/>
            <person name="Kun R.S."/>
            <person name="Lubbers R.J."/>
            <person name="Makela M.R."/>
            <person name="Barry K."/>
            <person name="Chovatia M."/>
            <person name="Clum A."/>
            <person name="Daum C."/>
            <person name="Haridas S."/>
            <person name="He G."/>
            <person name="LaButti K."/>
            <person name="Lipzen A."/>
            <person name="Riley R."/>
            <person name="Salamov A."/>
            <person name="Simmons B.A."/>
            <person name="Magnuson J.K."/>
            <person name="Henrissat B."/>
            <person name="Mortensen U.H."/>
            <person name="Larsen T.O."/>
            <person name="Devries R.P."/>
            <person name="Grigoriev I.V."/>
            <person name="Machida M."/>
            <person name="Baker S.E."/>
            <person name="Andersen M.R."/>
            <person name="Cantor M.N."/>
            <person name="Hua S.X."/>
        </authorList>
    </citation>
    <scope>NUCLEOTIDE SEQUENCE [LARGE SCALE GENOMIC DNA]</scope>
    <source>
        <strain evidence="2 3">CBS 119388</strain>
    </source>
</reference>
<gene>
    <name evidence="2" type="ORF">BDV37DRAFT_235586</name>
</gene>
<dbReference type="GeneID" id="43665209"/>
<dbReference type="Proteomes" id="UP000325579">
    <property type="component" value="Unassembled WGS sequence"/>
</dbReference>
<organism evidence="2 3">
    <name type="scientific">Aspergillus pseudonomiae</name>
    <dbReference type="NCBI Taxonomy" id="1506151"/>
    <lineage>
        <taxon>Eukaryota</taxon>
        <taxon>Fungi</taxon>
        <taxon>Dikarya</taxon>
        <taxon>Ascomycota</taxon>
        <taxon>Pezizomycotina</taxon>
        <taxon>Eurotiomycetes</taxon>
        <taxon>Eurotiomycetidae</taxon>
        <taxon>Eurotiales</taxon>
        <taxon>Aspergillaceae</taxon>
        <taxon>Aspergillus</taxon>
        <taxon>Aspergillus subgen. Circumdati</taxon>
    </lineage>
</organism>
<dbReference type="AlphaFoldDB" id="A0A5N7DUT3"/>
<sequence>MERRWALVIIWALGLPSGRNITAMLNRWSDSSQRYLEPCNRGSNHPLDEVIIGFNRSRSCTAVGFPEARRPH</sequence>
<name>A0A5N7DUT3_9EURO</name>
<protein>
    <recommendedName>
        <fullName evidence="4">Secreted protein</fullName>
    </recommendedName>
</protein>
<keyword evidence="3" id="KW-1185">Reference proteome</keyword>
<accession>A0A5N7DUT3</accession>
<evidence type="ECO:0000256" key="1">
    <source>
        <dbReference type="SAM" id="SignalP"/>
    </source>
</evidence>
<dbReference type="EMBL" id="ML736738">
    <property type="protein sequence ID" value="KAE8410055.1"/>
    <property type="molecule type" value="Genomic_DNA"/>
</dbReference>
<feature type="signal peptide" evidence="1">
    <location>
        <begin position="1"/>
        <end position="18"/>
    </location>
</feature>
<evidence type="ECO:0008006" key="4">
    <source>
        <dbReference type="Google" id="ProtNLM"/>
    </source>
</evidence>
<proteinExistence type="predicted"/>
<feature type="chain" id="PRO_5024888343" description="Secreted protein" evidence="1">
    <location>
        <begin position="19"/>
        <end position="72"/>
    </location>
</feature>
<keyword evidence="1" id="KW-0732">Signal</keyword>